<proteinExistence type="inferred from homology"/>
<dbReference type="PANTHER" id="PTHR42988">
    <property type="entry name" value="PHOSPHOHYDROLASE"/>
    <property type="match status" value="1"/>
</dbReference>
<dbReference type="Gene3D" id="3.60.21.10">
    <property type="match status" value="1"/>
</dbReference>
<keyword evidence="3" id="KW-0408">Iron</keyword>
<accession>A0ABN3R8E3</accession>
<keyword evidence="2" id="KW-0378">Hydrolase</keyword>
<evidence type="ECO:0000313" key="7">
    <source>
        <dbReference type="Proteomes" id="UP001500994"/>
    </source>
</evidence>
<dbReference type="InterPro" id="IPR029052">
    <property type="entry name" value="Metallo-depent_PP-like"/>
</dbReference>
<sequence>MSSDRPAPTVLAHLSDLHLDGGPRATARTRAVVAHLLDLPGTLDGVLVTGDLADHGTDDEYRLAAELLAPLADRHPLLVCPGNHDAREPFRRVLLGAGESGDAPVNQVRDLAGTRVVLCDSSIPGRSEGRLAPETLRWLDATLAAAPRLPALVALHHPPVDLGLPYIDRIGLRDAAGLAAVLDRHPQVTAVLCGHAHTAAATTFAGRPLLCAPGVVSTALLPWEQEPGQSWKTEDGDPALTFHLLHEGRLTSHHRTVRTA</sequence>
<dbReference type="RefSeq" id="WP_344573248.1">
    <property type="nucleotide sequence ID" value="NZ_BAAARK010000001.1"/>
</dbReference>
<keyword evidence="7" id="KW-1185">Reference proteome</keyword>
<dbReference type="EMBL" id="BAAARK010000001">
    <property type="protein sequence ID" value="GAA2646256.1"/>
    <property type="molecule type" value="Genomic_DNA"/>
</dbReference>
<reference evidence="6 7" key="1">
    <citation type="journal article" date="2019" name="Int. J. Syst. Evol. Microbiol.">
        <title>The Global Catalogue of Microorganisms (GCM) 10K type strain sequencing project: providing services to taxonomists for standard genome sequencing and annotation.</title>
        <authorList>
            <consortium name="The Broad Institute Genomics Platform"/>
            <consortium name="The Broad Institute Genome Sequencing Center for Infectious Disease"/>
            <person name="Wu L."/>
            <person name="Ma J."/>
        </authorList>
    </citation>
    <scope>NUCLEOTIDE SEQUENCE [LARGE SCALE GENOMIC DNA]</scope>
    <source>
        <strain evidence="6 7">JCM 16374</strain>
    </source>
</reference>
<evidence type="ECO:0000256" key="2">
    <source>
        <dbReference type="ARBA" id="ARBA00022801"/>
    </source>
</evidence>
<dbReference type="Proteomes" id="UP001500994">
    <property type="component" value="Unassembled WGS sequence"/>
</dbReference>
<gene>
    <name evidence="6" type="ORF">GCM10009864_05850</name>
</gene>
<comment type="caution">
    <text evidence="6">The sequence shown here is derived from an EMBL/GenBank/DDBJ whole genome shotgun (WGS) entry which is preliminary data.</text>
</comment>
<evidence type="ECO:0000256" key="4">
    <source>
        <dbReference type="ARBA" id="ARBA00025742"/>
    </source>
</evidence>
<evidence type="ECO:0000256" key="3">
    <source>
        <dbReference type="ARBA" id="ARBA00023004"/>
    </source>
</evidence>
<dbReference type="SUPFAM" id="SSF56300">
    <property type="entry name" value="Metallo-dependent phosphatases"/>
    <property type="match status" value="1"/>
</dbReference>
<comment type="similarity">
    <text evidence="4">Belongs to the cyclic nucleotide phosphodiesterase class-III family.</text>
</comment>
<evidence type="ECO:0000259" key="5">
    <source>
        <dbReference type="Pfam" id="PF00149"/>
    </source>
</evidence>
<dbReference type="InterPro" id="IPR004843">
    <property type="entry name" value="Calcineurin-like_PHP"/>
</dbReference>
<organism evidence="6 7">
    <name type="scientific">Streptomyces lunalinharesii</name>
    <dbReference type="NCBI Taxonomy" id="333384"/>
    <lineage>
        <taxon>Bacteria</taxon>
        <taxon>Bacillati</taxon>
        <taxon>Actinomycetota</taxon>
        <taxon>Actinomycetes</taxon>
        <taxon>Kitasatosporales</taxon>
        <taxon>Streptomycetaceae</taxon>
        <taxon>Streptomyces</taxon>
    </lineage>
</organism>
<dbReference type="PANTHER" id="PTHR42988:SF2">
    <property type="entry name" value="CYCLIC NUCLEOTIDE PHOSPHODIESTERASE CBUA0032-RELATED"/>
    <property type="match status" value="1"/>
</dbReference>
<keyword evidence="1" id="KW-0479">Metal-binding</keyword>
<dbReference type="InterPro" id="IPR050884">
    <property type="entry name" value="CNP_phosphodiesterase-III"/>
</dbReference>
<dbReference type="Pfam" id="PF00149">
    <property type="entry name" value="Metallophos"/>
    <property type="match status" value="1"/>
</dbReference>
<evidence type="ECO:0000313" key="6">
    <source>
        <dbReference type="EMBL" id="GAA2646256.1"/>
    </source>
</evidence>
<evidence type="ECO:0000256" key="1">
    <source>
        <dbReference type="ARBA" id="ARBA00022723"/>
    </source>
</evidence>
<name>A0ABN3R8E3_9ACTN</name>
<feature type="domain" description="Calcineurin-like phosphoesterase" evidence="5">
    <location>
        <begin position="11"/>
        <end position="198"/>
    </location>
</feature>
<protein>
    <submittedName>
        <fullName evidence="6">Metallophosphoesterase</fullName>
    </submittedName>
</protein>